<feature type="transmembrane region" description="Helical" evidence="1">
    <location>
        <begin position="7"/>
        <end position="28"/>
    </location>
</feature>
<feature type="transmembrane region" description="Helical" evidence="1">
    <location>
        <begin position="40"/>
        <end position="58"/>
    </location>
</feature>
<organism evidence="2 3">
    <name type="scientific">Simiduia aestuariiviva</name>
    <dbReference type="NCBI Taxonomy" id="1510459"/>
    <lineage>
        <taxon>Bacteria</taxon>
        <taxon>Pseudomonadati</taxon>
        <taxon>Pseudomonadota</taxon>
        <taxon>Gammaproteobacteria</taxon>
        <taxon>Cellvibrionales</taxon>
        <taxon>Cellvibrionaceae</taxon>
        <taxon>Simiduia</taxon>
    </lineage>
</organism>
<protein>
    <submittedName>
        <fullName evidence="2">Uncharacterized protein</fullName>
    </submittedName>
</protein>
<name>A0A839UQA1_9GAMM</name>
<dbReference type="Proteomes" id="UP000559987">
    <property type="component" value="Unassembled WGS sequence"/>
</dbReference>
<keyword evidence="1" id="KW-0472">Membrane</keyword>
<reference evidence="2 3" key="1">
    <citation type="submission" date="2020-08" db="EMBL/GenBank/DDBJ databases">
        <title>Genomic Encyclopedia of Type Strains, Phase III (KMG-III): the genomes of soil and plant-associated and newly described type strains.</title>
        <authorList>
            <person name="Whitman W."/>
        </authorList>
    </citation>
    <scope>NUCLEOTIDE SEQUENCE [LARGE SCALE GENOMIC DNA]</scope>
    <source>
        <strain evidence="2 3">CECT 8571</strain>
    </source>
</reference>
<comment type="caution">
    <text evidence="2">The sequence shown here is derived from an EMBL/GenBank/DDBJ whole genome shotgun (WGS) entry which is preliminary data.</text>
</comment>
<evidence type="ECO:0000256" key="1">
    <source>
        <dbReference type="SAM" id="Phobius"/>
    </source>
</evidence>
<evidence type="ECO:0000313" key="2">
    <source>
        <dbReference type="EMBL" id="MBB3170022.1"/>
    </source>
</evidence>
<dbReference type="RefSeq" id="WP_183911494.1">
    <property type="nucleotide sequence ID" value="NZ_JACHXZ010000004.1"/>
</dbReference>
<dbReference type="EMBL" id="JACHXZ010000004">
    <property type="protein sequence ID" value="MBB3170022.1"/>
    <property type="molecule type" value="Genomic_DNA"/>
</dbReference>
<keyword evidence="1" id="KW-0812">Transmembrane</keyword>
<keyword evidence="3" id="KW-1185">Reference proteome</keyword>
<proteinExistence type="predicted"/>
<feature type="transmembrane region" description="Helical" evidence="1">
    <location>
        <begin position="122"/>
        <end position="142"/>
    </location>
</feature>
<evidence type="ECO:0000313" key="3">
    <source>
        <dbReference type="Proteomes" id="UP000559987"/>
    </source>
</evidence>
<gene>
    <name evidence="2" type="ORF">FHS30_003235</name>
</gene>
<accession>A0A839UQA1</accession>
<sequence length="159" mass="17585">MNHLSFLAVRILAIVLILGNASSLLVLSDIFDGESFRPNHAWQVLAVIAPIIIGLLLWKFSKLTAYIVFPDKSIEVPVVSGENIVSGGTFLIGLYLLLEAIIRVPNIAMTSPLVPIFKSQEGFIAELVTLLVQFCIAAALLIKREMVLKMYRKLSYENT</sequence>
<keyword evidence="1" id="KW-1133">Transmembrane helix</keyword>
<feature type="transmembrane region" description="Helical" evidence="1">
    <location>
        <begin position="79"/>
        <end position="102"/>
    </location>
</feature>
<dbReference type="AlphaFoldDB" id="A0A839UQA1"/>